<organism evidence="2 3">
    <name type="scientific">Solanum commersonii</name>
    <name type="common">Commerson's wild potato</name>
    <name type="synonym">Commerson's nightshade</name>
    <dbReference type="NCBI Taxonomy" id="4109"/>
    <lineage>
        <taxon>Eukaryota</taxon>
        <taxon>Viridiplantae</taxon>
        <taxon>Streptophyta</taxon>
        <taxon>Embryophyta</taxon>
        <taxon>Tracheophyta</taxon>
        <taxon>Spermatophyta</taxon>
        <taxon>Magnoliopsida</taxon>
        <taxon>eudicotyledons</taxon>
        <taxon>Gunneridae</taxon>
        <taxon>Pentapetalae</taxon>
        <taxon>asterids</taxon>
        <taxon>lamiids</taxon>
        <taxon>Solanales</taxon>
        <taxon>Solanaceae</taxon>
        <taxon>Solanoideae</taxon>
        <taxon>Solaneae</taxon>
        <taxon>Solanum</taxon>
    </lineage>
</organism>
<dbReference type="Proteomes" id="UP000824120">
    <property type="component" value="Chromosome 11"/>
</dbReference>
<keyword evidence="3" id="KW-1185">Reference proteome</keyword>
<reference evidence="2 3" key="1">
    <citation type="submission" date="2020-09" db="EMBL/GenBank/DDBJ databases">
        <title>De no assembly of potato wild relative species, Solanum commersonii.</title>
        <authorList>
            <person name="Cho K."/>
        </authorList>
    </citation>
    <scope>NUCLEOTIDE SEQUENCE [LARGE SCALE GENOMIC DNA]</scope>
    <source>
        <strain evidence="2">LZ3.2</strain>
        <tissue evidence="2">Leaf</tissue>
    </source>
</reference>
<accession>A0A9J5WQ43</accession>
<protein>
    <recommendedName>
        <fullName evidence="4">Polyprotein protein</fullName>
    </recommendedName>
</protein>
<sequence>MVLPSFLSEVFVWLHQQYHYAIPELIDSLPHQGNLSGLHIDGMRLNLGMIIAQDILMRAKQHQTFLPFPVLITKLCRRAWVPRDKKKDVEAEYLKDEADKKKATLVDTSPVVDPQTLPAETTLPTPGLGPSGTSSVVPFVTLSSSTAPLLPRSGIIALADVVTPLSATIEALAVRIVVCKRGQGGIEEVMALKAAIAALRRDVDQLKSTDMSMIFGTVEIPDVPVELDISPATTRDDVRAEKVADLESEAETDEEMLEGVEEASYEGLTQTEEAMVDATVQITLEDTPLAARSRPTTIKVTPSTDAQDQSVAPGTDSLTDGETA</sequence>
<name>A0A9J5WQ43_SOLCO</name>
<evidence type="ECO:0008006" key="4">
    <source>
        <dbReference type="Google" id="ProtNLM"/>
    </source>
</evidence>
<dbReference type="EMBL" id="JACXVP010000011">
    <property type="protein sequence ID" value="KAG5577030.1"/>
    <property type="molecule type" value="Genomic_DNA"/>
</dbReference>
<gene>
    <name evidence="2" type="ORF">H5410_057164</name>
</gene>
<evidence type="ECO:0000313" key="3">
    <source>
        <dbReference type="Proteomes" id="UP000824120"/>
    </source>
</evidence>
<comment type="caution">
    <text evidence="2">The sequence shown here is derived from an EMBL/GenBank/DDBJ whole genome shotgun (WGS) entry which is preliminary data.</text>
</comment>
<dbReference type="AlphaFoldDB" id="A0A9J5WQ43"/>
<evidence type="ECO:0000256" key="1">
    <source>
        <dbReference type="SAM" id="MobiDB-lite"/>
    </source>
</evidence>
<proteinExistence type="predicted"/>
<feature type="region of interest" description="Disordered" evidence="1">
    <location>
        <begin position="286"/>
        <end position="324"/>
    </location>
</feature>
<feature type="compositionally biased region" description="Polar residues" evidence="1">
    <location>
        <begin position="294"/>
        <end position="324"/>
    </location>
</feature>
<evidence type="ECO:0000313" key="2">
    <source>
        <dbReference type="EMBL" id="KAG5577030.1"/>
    </source>
</evidence>